<dbReference type="Proteomes" id="UP001497392">
    <property type="component" value="Unassembled WGS sequence"/>
</dbReference>
<gene>
    <name evidence="3" type="primary">g7297</name>
    <name evidence="3" type="ORF">VP750_LOCUS6248</name>
</gene>
<accession>A0ABP1FXI1</accession>
<comment type="caution">
    <text evidence="3">The sequence shown here is derived from an EMBL/GenBank/DDBJ whole genome shotgun (WGS) entry which is preliminary data.</text>
</comment>
<dbReference type="InterPro" id="IPR052514">
    <property type="entry name" value="SAM-dependent_MTase"/>
</dbReference>
<dbReference type="SUPFAM" id="SSF53335">
    <property type="entry name" value="S-adenosyl-L-methionine-dependent methyltransferases"/>
    <property type="match status" value="1"/>
</dbReference>
<dbReference type="NCBIfam" id="TIGR01444">
    <property type="entry name" value="fkbM_fam"/>
    <property type="match status" value="1"/>
</dbReference>
<protein>
    <submittedName>
        <fullName evidence="3">G7297 protein</fullName>
    </submittedName>
</protein>
<proteinExistence type="predicted"/>
<name>A0ABP1FXI1_9CHLO</name>
<feature type="domain" description="Methyltransferase FkbM" evidence="2">
    <location>
        <begin position="123"/>
        <end position="266"/>
    </location>
</feature>
<evidence type="ECO:0000313" key="3">
    <source>
        <dbReference type="EMBL" id="CAL5224589.1"/>
    </source>
</evidence>
<feature type="chain" id="PRO_5047397636" evidence="1">
    <location>
        <begin position="22"/>
        <end position="350"/>
    </location>
</feature>
<evidence type="ECO:0000259" key="2">
    <source>
        <dbReference type="Pfam" id="PF05050"/>
    </source>
</evidence>
<dbReference type="Gene3D" id="3.40.50.150">
    <property type="entry name" value="Vaccinia Virus protein VP39"/>
    <property type="match status" value="1"/>
</dbReference>
<evidence type="ECO:0000256" key="1">
    <source>
        <dbReference type="SAM" id="SignalP"/>
    </source>
</evidence>
<dbReference type="InterPro" id="IPR029063">
    <property type="entry name" value="SAM-dependent_MTases_sf"/>
</dbReference>
<sequence length="350" mass="38813">MSHQWLQRVVLYTWLLWTVHADKHRPGTRLAAPKADGCEVGEKYEIREPPIYSICLHPEGDMISDFIRSSGHWMDCDEYPAMTMEGVLLDIGRSAELGAAVTGLRRLSASSALSHYLSGVVVDVGANIGSCAFDLAQLGHRVYAFEFQRDNYERMRSTKKLNNFKGGIDIFNVLVSSESKPHITVASDINSKNMGAQGAREVSRSLLGVKQQVSLSAMRLDDAVNRHVNFMKLDCQGCEYAALLGAEKIFQDHGVDLLYMEFSPPSMASASGKPKAAEDTLHMLLKYGMDIWVRNHKYVSGKGMTTLNSTADVLKFMKDAPFKVMPDEEMDVYAIRSGTIFPSSILGMIS</sequence>
<keyword evidence="1" id="KW-0732">Signal</keyword>
<dbReference type="PANTHER" id="PTHR34203">
    <property type="entry name" value="METHYLTRANSFERASE, FKBM FAMILY PROTEIN"/>
    <property type="match status" value="1"/>
</dbReference>
<reference evidence="3 4" key="1">
    <citation type="submission" date="2024-06" db="EMBL/GenBank/DDBJ databases">
        <authorList>
            <person name="Kraege A."/>
            <person name="Thomma B."/>
        </authorList>
    </citation>
    <scope>NUCLEOTIDE SEQUENCE [LARGE SCALE GENOMIC DNA]</scope>
</reference>
<dbReference type="Pfam" id="PF05050">
    <property type="entry name" value="Methyltransf_21"/>
    <property type="match status" value="1"/>
</dbReference>
<feature type="signal peptide" evidence="1">
    <location>
        <begin position="1"/>
        <end position="21"/>
    </location>
</feature>
<dbReference type="EMBL" id="CAXHTA020000011">
    <property type="protein sequence ID" value="CAL5224589.1"/>
    <property type="molecule type" value="Genomic_DNA"/>
</dbReference>
<keyword evidence="4" id="KW-1185">Reference proteome</keyword>
<dbReference type="PANTHER" id="PTHR34203:SF15">
    <property type="entry name" value="SLL1173 PROTEIN"/>
    <property type="match status" value="1"/>
</dbReference>
<dbReference type="InterPro" id="IPR006342">
    <property type="entry name" value="FkbM_mtfrase"/>
</dbReference>
<organism evidence="3 4">
    <name type="scientific">Coccomyxa viridis</name>
    <dbReference type="NCBI Taxonomy" id="1274662"/>
    <lineage>
        <taxon>Eukaryota</taxon>
        <taxon>Viridiplantae</taxon>
        <taxon>Chlorophyta</taxon>
        <taxon>core chlorophytes</taxon>
        <taxon>Trebouxiophyceae</taxon>
        <taxon>Trebouxiophyceae incertae sedis</taxon>
        <taxon>Coccomyxaceae</taxon>
        <taxon>Coccomyxa</taxon>
    </lineage>
</organism>
<evidence type="ECO:0000313" key="4">
    <source>
        <dbReference type="Proteomes" id="UP001497392"/>
    </source>
</evidence>